<name>A0A1V1PFE0_9BACT</name>
<dbReference type="EMBL" id="ATBP01000056">
    <property type="protein sequence ID" value="ETR73496.1"/>
    <property type="molecule type" value="Genomic_DNA"/>
</dbReference>
<dbReference type="InterPro" id="IPR001789">
    <property type="entry name" value="Sig_transdc_resp-reg_receiver"/>
</dbReference>
<dbReference type="SUPFAM" id="SSF52172">
    <property type="entry name" value="CheY-like"/>
    <property type="match status" value="1"/>
</dbReference>
<dbReference type="SUPFAM" id="SSF47226">
    <property type="entry name" value="Histidine-containing phosphotransfer domain, HPT domain"/>
    <property type="match status" value="1"/>
</dbReference>
<dbReference type="PANTHER" id="PTHR44591">
    <property type="entry name" value="STRESS RESPONSE REGULATOR PROTEIN 1"/>
    <property type="match status" value="1"/>
</dbReference>
<evidence type="ECO:0000313" key="5">
    <source>
        <dbReference type="Proteomes" id="UP000189670"/>
    </source>
</evidence>
<evidence type="ECO:0000256" key="1">
    <source>
        <dbReference type="ARBA" id="ARBA00022553"/>
    </source>
</evidence>
<evidence type="ECO:0000256" key="2">
    <source>
        <dbReference type="PROSITE-ProRule" id="PRU00169"/>
    </source>
</evidence>
<feature type="domain" description="Response regulatory" evidence="3">
    <location>
        <begin position="2"/>
        <end position="119"/>
    </location>
</feature>
<protein>
    <submittedName>
        <fullName evidence="4">Two-component system, chemotaxis family, response regulator CheY</fullName>
    </submittedName>
</protein>
<dbReference type="InterPro" id="IPR036641">
    <property type="entry name" value="HPT_dom_sf"/>
</dbReference>
<feature type="modified residue" description="4-aspartylphosphate" evidence="2">
    <location>
        <position position="52"/>
    </location>
</feature>
<accession>A0A1V1PFE0</accession>
<sequence>MSILIVEDNLISLKILDINLRENGYEVVTAPDPKEALELLEAIPKIKLIVTDIMMPEMDGLEFIAKVKANAKWKKLPFIIISAMSNKKTVKKAIALGCQHFIVKPVQSQQLLKMVRNILPHQRLIIRSKSQNAAQMGLDMASYQKICTLFGEMLKKELMVLEKELGKGKYKDFSLNLKQLRESATTLSAERVLDVLDDLDSLASEDGKRSVWNFTKYYELLLEEMKLLHNALTISVDL</sequence>
<dbReference type="SMART" id="SM00448">
    <property type="entry name" value="REC"/>
    <property type="match status" value="1"/>
</dbReference>
<comment type="caution">
    <text evidence="4">The sequence shown here is derived from an EMBL/GenBank/DDBJ whole genome shotgun (WGS) entry which is preliminary data.</text>
</comment>
<proteinExistence type="predicted"/>
<dbReference type="PANTHER" id="PTHR44591:SF3">
    <property type="entry name" value="RESPONSE REGULATORY DOMAIN-CONTAINING PROTEIN"/>
    <property type="match status" value="1"/>
</dbReference>
<dbReference type="Pfam" id="PF00072">
    <property type="entry name" value="Response_reg"/>
    <property type="match status" value="1"/>
</dbReference>
<dbReference type="Proteomes" id="UP000189670">
    <property type="component" value="Unassembled WGS sequence"/>
</dbReference>
<reference evidence="5" key="1">
    <citation type="submission" date="2012-11" db="EMBL/GenBank/DDBJ databases">
        <authorList>
            <person name="Lucero-Rivera Y.E."/>
            <person name="Tovar-Ramirez D."/>
        </authorList>
    </citation>
    <scope>NUCLEOTIDE SEQUENCE [LARGE SCALE GENOMIC DNA]</scope>
    <source>
        <strain evidence="5">Araruama</strain>
    </source>
</reference>
<dbReference type="AlphaFoldDB" id="A0A1V1PFE0"/>
<dbReference type="InterPro" id="IPR050595">
    <property type="entry name" value="Bact_response_regulator"/>
</dbReference>
<dbReference type="GO" id="GO:0000160">
    <property type="term" value="P:phosphorelay signal transduction system"/>
    <property type="evidence" value="ECO:0007669"/>
    <property type="project" value="InterPro"/>
</dbReference>
<evidence type="ECO:0000313" key="4">
    <source>
        <dbReference type="EMBL" id="ETR73496.1"/>
    </source>
</evidence>
<dbReference type="PROSITE" id="PS50110">
    <property type="entry name" value="RESPONSE_REGULATORY"/>
    <property type="match status" value="1"/>
</dbReference>
<dbReference type="CDD" id="cd17546">
    <property type="entry name" value="REC_hyHK_CKI1_RcsC-like"/>
    <property type="match status" value="1"/>
</dbReference>
<dbReference type="InterPro" id="IPR011006">
    <property type="entry name" value="CheY-like_superfamily"/>
</dbReference>
<organism evidence="4 5">
    <name type="scientific">Candidatus Magnetoglobus multicellularis str. Araruama</name>
    <dbReference type="NCBI Taxonomy" id="890399"/>
    <lineage>
        <taxon>Bacteria</taxon>
        <taxon>Pseudomonadati</taxon>
        <taxon>Thermodesulfobacteriota</taxon>
        <taxon>Desulfobacteria</taxon>
        <taxon>Desulfobacterales</taxon>
        <taxon>Desulfobacteraceae</taxon>
        <taxon>Candidatus Magnetoglobus</taxon>
    </lineage>
</organism>
<keyword evidence="1 2" id="KW-0597">Phosphoprotein</keyword>
<gene>
    <name evidence="4" type="ORF">OMM_00916</name>
</gene>
<dbReference type="Gene3D" id="3.40.50.2300">
    <property type="match status" value="1"/>
</dbReference>
<evidence type="ECO:0000259" key="3">
    <source>
        <dbReference type="PROSITE" id="PS50110"/>
    </source>
</evidence>